<dbReference type="GO" id="GO:0000045">
    <property type="term" value="P:autophagosome assembly"/>
    <property type="evidence" value="ECO:0007669"/>
    <property type="project" value="TreeGrafter"/>
</dbReference>
<evidence type="ECO:0000259" key="8">
    <source>
        <dbReference type="Pfam" id="PF09335"/>
    </source>
</evidence>
<dbReference type="InterPro" id="IPR032816">
    <property type="entry name" value="VTT_dom"/>
</dbReference>
<feature type="transmembrane region" description="Helical" evidence="7">
    <location>
        <begin position="324"/>
        <end position="344"/>
    </location>
</feature>
<evidence type="ECO:0000313" key="10">
    <source>
        <dbReference type="Proteomes" id="UP000807716"/>
    </source>
</evidence>
<keyword evidence="3 7" id="KW-1133">Transmembrane helix</keyword>
<comment type="similarity">
    <text evidence="5">Belongs to the TMEM41 family.</text>
</comment>
<dbReference type="InterPro" id="IPR045014">
    <property type="entry name" value="TM41A/B"/>
</dbReference>
<comment type="caution">
    <text evidence="9">The sequence shown here is derived from an EMBL/GenBank/DDBJ whole genome shotgun (WGS) entry which is preliminary data.</text>
</comment>
<dbReference type="Proteomes" id="UP000807716">
    <property type="component" value="Unassembled WGS sequence"/>
</dbReference>
<dbReference type="PANTHER" id="PTHR43220:SF18">
    <property type="entry name" value="TRANSMEMBRANE PROTEIN 41B"/>
    <property type="match status" value="1"/>
</dbReference>
<feature type="compositionally biased region" description="Polar residues" evidence="6">
    <location>
        <begin position="1"/>
        <end position="23"/>
    </location>
</feature>
<feature type="region of interest" description="Disordered" evidence="6">
    <location>
        <begin position="1"/>
        <end position="82"/>
    </location>
</feature>
<evidence type="ECO:0000256" key="5">
    <source>
        <dbReference type="ARBA" id="ARBA00025797"/>
    </source>
</evidence>
<dbReference type="PANTHER" id="PTHR43220">
    <property type="match status" value="1"/>
</dbReference>
<reference evidence="9" key="1">
    <citation type="journal article" date="2020" name="Fungal Divers.">
        <title>Resolving the Mortierellaceae phylogeny through synthesis of multi-gene phylogenetics and phylogenomics.</title>
        <authorList>
            <person name="Vandepol N."/>
            <person name="Liber J."/>
            <person name="Desiro A."/>
            <person name="Na H."/>
            <person name="Kennedy M."/>
            <person name="Barry K."/>
            <person name="Grigoriev I.V."/>
            <person name="Miller A.N."/>
            <person name="O'Donnell K."/>
            <person name="Stajich J.E."/>
            <person name="Bonito G."/>
        </authorList>
    </citation>
    <scope>NUCLEOTIDE SEQUENCE</scope>
    <source>
        <strain evidence="9">BC1065</strain>
    </source>
</reference>
<feature type="region of interest" description="Disordered" evidence="6">
    <location>
        <begin position="388"/>
        <end position="408"/>
    </location>
</feature>
<dbReference type="OrthoDB" id="3364966at2759"/>
<protein>
    <recommendedName>
        <fullName evidence="8">VTT domain-containing protein</fullName>
    </recommendedName>
</protein>
<keyword evidence="10" id="KW-1185">Reference proteome</keyword>
<proteinExistence type="inferred from homology"/>
<evidence type="ECO:0000256" key="7">
    <source>
        <dbReference type="SAM" id="Phobius"/>
    </source>
</evidence>
<feature type="transmembrane region" description="Helical" evidence="7">
    <location>
        <begin position="283"/>
        <end position="304"/>
    </location>
</feature>
<dbReference type="Pfam" id="PF09335">
    <property type="entry name" value="VTT_dom"/>
    <property type="match status" value="1"/>
</dbReference>
<feature type="compositionally biased region" description="Low complexity" evidence="6">
    <location>
        <begin position="59"/>
        <end position="74"/>
    </location>
</feature>
<organism evidence="9 10">
    <name type="scientific">Actinomortierella ambigua</name>
    <dbReference type="NCBI Taxonomy" id="1343610"/>
    <lineage>
        <taxon>Eukaryota</taxon>
        <taxon>Fungi</taxon>
        <taxon>Fungi incertae sedis</taxon>
        <taxon>Mucoromycota</taxon>
        <taxon>Mortierellomycotina</taxon>
        <taxon>Mortierellomycetes</taxon>
        <taxon>Mortierellales</taxon>
        <taxon>Mortierellaceae</taxon>
        <taxon>Actinomortierella</taxon>
    </lineage>
</organism>
<accession>A0A9P6PXR2</accession>
<dbReference type="GO" id="GO:0005789">
    <property type="term" value="C:endoplasmic reticulum membrane"/>
    <property type="evidence" value="ECO:0007669"/>
    <property type="project" value="TreeGrafter"/>
</dbReference>
<feature type="transmembrane region" description="Helical" evidence="7">
    <location>
        <begin position="109"/>
        <end position="128"/>
    </location>
</feature>
<keyword evidence="2 7" id="KW-0812">Transmembrane</keyword>
<keyword evidence="4 7" id="KW-0472">Membrane</keyword>
<evidence type="ECO:0000256" key="6">
    <source>
        <dbReference type="SAM" id="MobiDB-lite"/>
    </source>
</evidence>
<evidence type="ECO:0000256" key="2">
    <source>
        <dbReference type="ARBA" id="ARBA00022692"/>
    </source>
</evidence>
<feature type="compositionally biased region" description="Basic and acidic residues" evidence="6">
    <location>
        <begin position="395"/>
        <end position="408"/>
    </location>
</feature>
<evidence type="ECO:0000256" key="1">
    <source>
        <dbReference type="ARBA" id="ARBA00004141"/>
    </source>
</evidence>
<evidence type="ECO:0000313" key="9">
    <source>
        <dbReference type="EMBL" id="KAG0255144.1"/>
    </source>
</evidence>
<dbReference type="EMBL" id="JAAAJB010000476">
    <property type="protein sequence ID" value="KAG0255144.1"/>
    <property type="molecule type" value="Genomic_DNA"/>
</dbReference>
<gene>
    <name evidence="9" type="ORF">DFQ27_006413</name>
</gene>
<evidence type="ECO:0000256" key="3">
    <source>
        <dbReference type="ARBA" id="ARBA00022989"/>
    </source>
</evidence>
<comment type="subcellular location">
    <subcellularLocation>
        <location evidence="1">Membrane</location>
        <topology evidence="1">Multi-pass membrane protein</topology>
    </subcellularLocation>
</comment>
<evidence type="ECO:0000256" key="4">
    <source>
        <dbReference type="ARBA" id="ARBA00023136"/>
    </source>
</evidence>
<feature type="transmembrane region" description="Helical" evidence="7">
    <location>
        <begin position="162"/>
        <end position="178"/>
    </location>
</feature>
<name>A0A9P6PXR2_9FUNG</name>
<sequence>MDSSTPQDSQESQRPQGQPNSASALLPNNRPKSYTSIRSKHNALGITVPRIDPSQGRRASITTPTTAAFTPPSSSEDEVDHESIDIKQTPRWRIWYSSFLRFCRGLGKFVLILAIGTGILVLVLQYTLPRVDEEQRKDLHFPHSLEDLEALRKILVVYMDKHYYRVMLGFVTVYLYLQTFSVPGSMWLSILGGALFKFWVALILVSLSSAVGATNCYLLSRLFFSKIVKRKFGAKMEQWNTQLERHRNNLLSYIILLRLAPFPPNWFVNICSPHLHVPLWPEFFLGTLIGVAAPSVVHVQAGLVLEKLVADHSSGVDIFTFKNLGMLGLVALLASLPILVRWALARYEARKAGLVVDDDHSEEPDPIIEPLDPTGIIIPPERQHILSRSHSHAHLPKDHTTSSSSLDH</sequence>
<feature type="domain" description="VTT" evidence="8">
    <location>
        <begin position="183"/>
        <end position="302"/>
    </location>
</feature>
<feature type="transmembrane region" description="Helical" evidence="7">
    <location>
        <begin position="198"/>
        <end position="220"/>
    </location>
</feature>
<dbReference type="AlphaFoldDB" id="A0A9P6PXR2"/>